<dbReference type="EMBL" id="UOFH01000159">
    <property type="protein sequence ID" value="VAW60714.1"/>
    <property type="molecule type" value="Genomic_DNA"/>
</dbReference>
<dbReference type="AlphaFoldDB" id="A0A3B0XWW8"/>
<keyword evidence="2 6" id="KW-0812">Transmembrane</keyword>
<feature type="transmembrane region" description="Helical" evidence="6">
    <location>
        <begin position="328"/>
        <end position="346"/>
    </location>
</feature>
<evidence type="ECO:0000256" key="6">
    <source>
        <dbReference type="SAM" id="Phobius"/>
    </source>
</evidence>
<dbReference type="Pfam" id="PF04932">
    <property type="entry name" value="Wzy_C"/>
    <property type="match status" value="1"/>
</dbReference>
<keyword evidence="3 6" id="KW-1133">Transmembrane helix</keyword>
<protein>
    <recommendedName>
        <fullName evidence="7">O-antigen ligase-related domain-containing protein</fullName>
    </recommendedName>
</protein>
<dbReference type="PANTHER" id="PTHR37422">
    <property type="entry name" value="TEICHURONIC ACID BIOSYNTHESIS PROTEIN TUAE"/>
    <property type="match status" value="1"/>
</dbReference>
<evidence type="ECO:0000313" key="8">
    <source>
        <dbReference type="EMBL" id="VAW60714.1"/>
    </source>
</evidence>
<evidence type="ECO:0000256" key="1">
    <source>
        <dbReference type="ARBA" id="ARBA00004141"/>
    </source>
</evidence>
<sequence>MKIFKDQKDVNIIFLILIVYIPLSSHLIRGLGVPGLNVFTLLELAVYIIALKKFNSDYQSPLKTLIRWYYFVLGYSLILSVMGGSPHFFDDIVIFKTAISYSLLYFIYGNYFDDKDQIKLFEYAFVFVTFTVALEIIRETLDFGLGSGKRAAGPFGDDTAASNYAGLFMAWTSVFVFSLALYAKSFFIKIVYYSVFLMGLMGVFYTYSRASLGALALACVFITMFKNKGFSILIILMVANFSLWAPETVTKRLESTVETSSDTGEEKLEHSTQSRFEIWDRALILMTESPQGVGFNQFKNKIDPLMPPDIVARDAHNHFVLMTTEGSIVAGIVLALMLLGFFFTGLSISKGHENRSYGLGISGAVIVIIMVNTYNSLIYSGEVMGLFWIYAAITFKYYCLLKQDARIKPKEMSDNEVEEKDEDNLPLSQRKVWK</sequence>
<reference evidence="8" key="1">
    <citation type="submission" date="2018-06" db="EMBL/GenBank/DDBJ databases">
        <authorList>
            <person name="Zhirakovskaya E."/>
        </authorList>
    </citation>
    <scope>NUCLEOTIDE SEQUENCE</scope>
</reference>
<feature type="transmembrane region" description="Helical" evidence="6">
    <location>
        <begin position="92"/>
        <end position="108"/>
    </location>
</feature>
<dbReference type="InterPro" id="IPR007016">
    <property type="entry name" value="O-antigen_ligase-rel_domated"/>
</dbReference>
<keyword evidence="4 6" id="KW-0472">Membrane</keyword>
<feature type="transmembrane region" description="Helical" evidence="6">
    <location>
        <begin position="66"/>
        <end position="86"/>
    </location>
</feature>
<feature type="domain" description="O-antigen ligase-related" evidence="7">
    <location>
        <begin position="196"/>
        <end position="332"/>
    </location>
</feature>
<evidence type="ECO:0000256" key="4">
    <source>
        <dbReference type="ARBA" id="ARBA00023136"/>
    </source>
</evidence>
<feature type="transmembrane region" description="Helical" evidence="6">
    <location>
        <begin position="164"/>
        <end position="183"/>
    </location>
</feature>
<feature type="region of interest" description="Disordered" evidence="5">
    <location>
        <begin position="411"/>
        <end position="434"/>
    </location>
</feature>
<accession>A0A3B0XWW8</accession>
<organism evidence="8">
    <name type="scientific">hydrothermal vent metagenome</name>
    <dbReference type="NCBI Taxonomy" id="652676"/>
    <lineage>
        <taxon>unclassified sequences</taxon>
        <taxon>metagenomes</taxon>
        <taxon>ecological metagenomes</taxon>
    </lineage>
</organism>
<dbReference type="GO" id="GO:0016020">
    <property type="term" value="C:membrane"/>
    <property type="evidence" value="ECO:0007669"/>
    <property type="project" value="UniProtKB-SubCell"/>
</dbReference>
<proteinExistence type="predicted"/>
<evidence type="ECO:0000256" key="5">
    <source>
        <dbReference type="SAM" id="MobiDB-lite"/>
    </source>
</evidence>
<feature type="transmembrane region" description="Helical" evidence="6">
    <location>
        <begin position="383"/>
        <end position="401"/>
    </location>
</feature>
<dbReference type="PANTHER" id="PTHR37422:SF13">
    <property type="entry name" value="LIPOPOLYSACCHARIDE BIOSYNTHESIS PROTEIN PA4999-RELATED"/>
    <property type="match status" value="1"/>
</dbReference>
<feature type="compositionally biased region" description="Acidic residues" evidence="5">
    <location>
        <begin position="414"/>
        <end position="424"/>
    </location>
</feature>
<feature type="transmembrane region" description="Helical" evidence="6">
    <location>
        <begin position="358"/>
        <end position="377"/>
    </location>
</feature>
<gene>
    <name evidence="8" type="ORF">MNBD_GAMMA08-1588</name>
</gene>
<feature type="transmembrane region" description="Helical" evidence="6">
    <location>
        <begin position="190"/>
        <end position="207"/>
    </location>
</feature>
<evidence type="ECO:0000256" key="3">
    <source>
        <dbReference type="ARBA" id="ARBA00022989"/>
    </source>
</evidence>
<comment type="subcellular location">
    <subcellularLocation>
        <location evidence="1">Membrane</location>
        <topology evidence="1">Multi-pass membrane protein</topology>
    </subcellularLocation>
</comment>
<feature type="transmembrane region" description="Helical" evidence="6">
    <location>
        <begin position="12"/>
        <end position="29"/>
    </location>
</feature>
<evidence type="ECO:0000256" key="2">
    <source>
        <dbReference type="ARBA" id="ARBA00022692"/>
    </source>
</evidence>
<name>A0A3B0XWW8_9ZZZZ</name>
<dbReference type="InterPro" id="IPR051533">
    <property type="entry name" value="WaaL-like"/>
</dbReference>
<evidence type="ECO:0000259" key="7">
    <source>
        <dbReference type="Pfam" id="PF04932"/>
    </source>
</evidence>
<feature type="transmembrane region" description="Helical" evidence="6">
    <location>
        <begin position="35"/>
        <end position="54"/>
    </location>
</feature>